<dbReference type="EMBL" id="JAGUCO010000029">
    <property type="protein sequence ID" value="MBS2100791.1"/>
    <property type="molecule type" value="Genomic_DNA"/>
</dbReference>
<dbReference type="NCBIfam" id="TIGR01331">
    <property type="entry name" value="bisphos_cysQ"/>
    <property type="match status" value="1"/>
</dbReference>
<dbReference type="Pfam" id="PF00459">
    <property type="entry name" value="Inositol_P"/>
    <property type="match status" value="1"/>
</dbReference>
<dbReference type="InterPro" id="IPR020583">
    <property type="entry name" value="Inositol_monoP_metal-BS"/>
</dbReference>
<dbReference type="CDD" id="cd01638">
    <property type="entry name" value="CysQ"/>
    <property type="match status" value="1"/>
</dbReference>
<evidence type="ECO:0000256" key="3">
    <source>
        <dbReference type="ARBA" id="ARBA00022475"/>
    </source>
</evidence>
<dbReference type="PROSITE" id="PS00630">
    <property type="entry name" value="IMP_2"/>
    <property type="match status" value="1"/>
</dbReference>
<keyword evidence="8 9" id="KW-0472">Membrane</keyword>
<dbReference type="Proteomes" id="UP000708576">
    <property type="component" value="Unassembled WGS sequence"/>
</dbReference>
<dbReference type="PANTHER" id="PTHR43028:SF5">
    <property type="entry name" value="3'(2'),5'-BISPHOSPHATE NUCLEOTIDASE 1"/>
    <property type="match status" value="1"/>
</dbReference>
<keyword evidence="6 9" id="KW-0378">Hydrolase</keyword>
<feature type="binding site" evidence="9">
    <location>
        <position position="84"/>
    </location>
    <ligand>
        <name>Mg(2+)</name>
        <dbReference type="ChEBI" id="CHEBI:18420"/>
        <label>2</label>
    </ligand>
</feature>
<reference evidence="10 11" key="1">
    <citation type="journal article" date="2015" name="Int. J. Syst. Evol. Microbiol.">
        <title>Carboxylicivirga linearis sp. nov., isolated from a sea cucumber culture pond.</title>
        <authorList>
            <person name="Wang F.Q."/>
            <person name="Zhou Y.X."/>
            <person name="Lin X.Z."/>
            <person name="Chen G.J."/>
            <person name="Du Z.J."/>
        </authorList>
    </citation>
    <scope>NUCLEOTIDE SEQUENCE [LARGE SCALE GENOMIC DNA]</scope>
    <source>
        <strain evidence="10 11">FB218</strain>
    </source>
</reference>
<evidence type="ECO:0000256" key="6">
    <source>
        <dbReference type="ARBA" id="ARBA00022801"/>
    </source>
</evidence>
<comment type="catalytic activity">
    <reaction evidence="1 9">
        <text>adenosine 3',5'-bisphosphate + H2O = AMP + phosphate</text>
        <dbReference type="Rhea" id="RHEA:10040"/>
        <dbReference type="ChEBI" id="CHEBI:15377"/>
        <dbReference type="ChEBI" id="CHEBI:43474"/>
        <dbReference type="ChEBI" id="CHEBI:58343"/>
        <dbReference type="ChEBI" id="CHEBI:456215"/>
        <dbReference type="EC" id="3.1.3.7"/>
    </reaction>
</comment>
<dbReference type="Gene3D" id="3.30.540.10">
    <property type="entry name" value="Fructose-1,6-Bisphosphatase, subunit A, domain 1"/>
    <property type="match status" value="1"/>
</dbReference>
<feature type="binding site" evidence="9">
    <location>
        <position position="64"/>
    </location>
    <ligand>
        <name>Mg(2+)</name>
        <dbReference type="ChEBI" id="CHEBI:18420"/>
        <label>1</label>
    </ligand>
</feature>
<evidence type="ECO:0000256" key="2">
    <source>
        <dbReference type="ARBA" id="ARBA00005289"/>
    </source>
</evidence>
<feature type="binding site" evidence="9">
    <location>
        <position position="225"/>
    </location>
    <ligand>
        <name>substrate</name>
    </ligand>
</feature>
<dbReference type="InterPro" id="IPR050725">
    <property type="entry name" value="CysQ/Inositol_MonoPase"/>
</dbReference>
<organism evidence="10 11">
    <name type="scientific">Carboxylicivirga linearis</name>
    <dbReference type="NCBI Taxonomy" id="1628157"/>
    <lineage>
        <taxon>Bacteria</taxon>
        <taxon>Pseudomonadati</taxon>
        <taxon>Bacteroidota</taxon>
        <taxon>Bacteroidia</taxon>
        <taxon>Marinilabiliales</taxon>
        <taxon>Marinilabiliaceae</taxon>
        <taxon>Carboxylicivirga</taxon>
    </lineage>
</organism>
<dbReference type="InterPro" id="IPR020550">
    <property type="entry name" value="Inositol_monophosphatase_CS"/>
</dbReference>
<keyword evidence="7 9" id="KW-0460">Magnesium</keyword>
<comment type="similarity">
    <text evidence="2 9">Belongs to the inositol monophosphatase superfamily. CysQ family.</text>
</comment>
<evidence type="ECO:0000256" key="9">
    <source>
        <dbReference type="HAMAP-Rule" id="MF_02095"/>
    </source>
</evidence>
<dbReference type="InterPro" id="IPR000760">
    <property type="entry name" value="Inositol_monophosphatase-like"/>
</dbReference>
<comment type="cofactor">
    <cofactor evidence="9">
        <name>Mg(2+)</name>
        <dbReference type="ChEBI" id="CHEBI:18420"/>
    </cofactor>
</comment>
<keyword evidence="11" id="KW-1185">Reference proteome</keyword>
<dbReference type="HAMAP" id="MF_02095">
    <property type="entry name" value="CysQ"/>
    <property type="match status" value="1"/>
</dbReference>
<keyword evidence="3 9" id="KW-1003">Cell membrane</keyword>
<accession>A0ABS5K0W5</accession>
<evidence type="ECO:0000256" key="8">
    <source>
        <dbReference type="ARBA" id="ARBA00023136"/>
    </source>
</evidence>
<feature type="binding site" evidence="9">
    <location>
        <position position="84"/>
    </location>
    <ligand>
        <name>Mg(2+)</name>
        <dbReference type="ChEBI" id="CHEBI:18420"/>
        <label>1</label>
    </ligand>
</feature>
<comment type="caution">
    <text evidence="10">The sequence shown here is derived from an EMBL/GenBank/DDBJ whole genome shotgun (WGS) entry which is preliminary data.</text>
</comment>
<sequence>MHQLTMLALRAAVAGSQATMKVYNKEDFDVQLKSDHSPLTEADINSHFAIDNLLKTSHIPVLSEEGKSIAYEDRKEWKKLWVVDPIDGTKEFVKRSDEFTVNVALVEDHKPVLGVIVAPALNLVYWGDKDGAYRSELPKKWEKQTPMEVITDLSPEKLPHEKTIDFTVVRSLSHFSAETKEYMDKLDAVHSSINSLSIGSSLKMCLVAEGKAQLYPRLGPTMEWDTCAGHAIVEAAGGHLLDWKTKEPMKYNRPDLLNGWFLVAGSGIDPKHYWLDKKNKGQ</sequence>
<evidence type="ECO:0000256" key="1">
    <source>
        <dbReference type="ARBA" id="ARBA00001625"/>
    </source>
</evidence>
<evidence type="ECO:0000256" key="7">
    <source>
        <dbReference type="ARBA" id="ARBA00022842"/>
    </source>
</evidence>
<keyword evidence="5 9" id="KW-0479">Metal-binding</keyword>
<dbReference type="PRINTS" id="PR00377">
    <property type="entry name" value="IMPHPHTASES"/>
</dbReference>
<keyword evidence="4" id="KW-0997">Cell inner membrane</keyword>
<comment type="function">
    <text evidence="9">Converts adenosine-3',5'-bisphosphate (PAP) to AMP.</text>
</comment>
<gene>
    <name evidence="9 10" type="primary">cysQ</name>
    <name evidence="10" type="ORF">KEM10_21060</name>
</gene>
<dbReference type="SUPFAM" id="SSF56655">
    <property type="entry name" value="Carbohydrate phosphatase"/>
    <property type="match status" value="1"/>
</dbReference>
<dbReference type="PANTHER" id="PTHR43028">
    <property type="entry name" value="3'(2'),5'-BISPHOSPHATE NUCLEOTIDASE 1"/>
    <property type="match status" value="1"/>
</dbReference>
<dbReference type="InterPro" id="IPR006240">
    <property type="entry name" value="CysQ"/>
</dbReference>
<dbReference type="GO" id="GO:0008441">
    <property type="term" value="F:3'(2'),5'-bisphosphate nucleotidase activity"/>
    <property type="evidence" value="ECO:0007669"/>
    <property type="project" value="UniProtKB-EC"/>
</dbReference>
<feature type="binding site" evidence="9">
    <location>
        <position position="64"/>
    </location>
    <ligand>
        <name>substrate</name>
    </ligand>
</feature>
<dbReference type="Gene3D" id="3.40.190.80">
    <property type="match status" value="1"/>
</dbReference>
<proteinExistence type="inferred from homology"/>
<name>A0ABS5K0W5_9BACT</name>
<feature type="binding site" evidence="9">
    <location>
        <position position="225"/>
    </location>
    <ligand>
        <name>Mg(2+)</name>
        <dbReference type="ChEBI" id="CHEBI:18420"/>
        <label>2</label>
    </ligand>
</feature>
<dbReference type="RefSeq" id="WP_212219334.1">
    <property type="nucleotide sequence ID" value="NZ_JAGUCO010000029.1"/>
</dbReference>
<evidence type="ECO:0000313" key="11">
    <source>
        <dbReference type="Proteomes" id="UP000708576"/>
    </source>
</evidence>
<feature type="binding site" evidence="9">
    <location>
        <position position="87"/>
    </location>
    <ligand>
        <name>Mg(2+)</name>
        <dbReference type="ChEBI" id="CHEBI:18420"/>
        <label>2</label>
    </ligand>
</feature>
<evidence type="ECO:0000313" key="10">
    <source>
        <dbReference type="EMBL" id="MBS2100791.1"/>
    </source>
</evidence>
<comment type="subcellular location">
    <subcellularLocation>
        <location evidence="9">Cell membrane</location>
        <topology evidence="9">Peripheral membrane protein</topology>
        <orientation evidence="9">Cytoplasmic side</orientation>
    </subcellularLocation>
</comment>
<evidence type="ECO:0000256" key="4">
    <source>
        <dbReference type="ARBA" id="ARBA00022519"/>
    </source>
</evidence>
<evidence type="ECO:0000256" key="5">
    <source>
        <dbReference type="ARBA" id="ARBA00022723"/>
    </source>
</evidence>
<feature type="binding site" evidence="9">
    <location>
        <begin position="86"/>
        <end position="89"/>
    </location>
    <ligand>
        <name>substrate</name>
    </ligand>
</feature>
<protein>
    <recommendedName>
        <fullName evidence="9">3'(2'),5'-bisphosphate nucleotidase CysQ</fullName>
        <ecNumber evidence="9">3.1.3.7</ecNumber>
    </recommendedName>
    <alternativeName>
        <fullName evidence="9">3'(2'),5-bisphosphonucleoside 3'(2')-phosphohydrolase</fullName>
    </alternativeName>
    <alternativeName>
        <fullName evidence="9">3'-phosphoadenosine 5'-phosphate phosphatase</fullName>
        <shortName evidence="9">PAP phosphatase</shortName>
    </alternativeName>
</protein>
<dbReference type="PROSITE" id="PS00629">
    <property type="entry name" value="IMP_1"/>
    <property type="match status" value="1"/>
</dbReference>
<feature type="binding site" evidence="9">
    <location>
        <position position="86"/>
    </location>
    <ligand>
        <name>Mg(2+)</name>
        <dbReference type="ChEBI" id="CHEBI:18420"/>
        <label>1</label>
    </ligand>
</feature>
<dbReference type="EC" id="3.1.3.7" evidence="9"/>